<protein>
    <recommendedName>
        <fullName evidence="1">DUF6575 domain-containing protein</fullName>
    </recommendedName>
</protein>
<dbReference type="Proteomes" id="UP001211522">
    <property type="component" value="Unassembled WGS sequence"/>
</dbReference>
<organism evidence="2 6">
    <name type="scientific">Parabacteroides distasonis</name>
    <dbReference type="NCBI Taxonomy" id="823"/>
    <lineage>
        <taxon>Bacteria</taxon>
        <taxon>Pseudomonadati</taxon>
        <taxon>Bacteroidota</taxon>
        <taxon>Bacteroidia</taxon>
        <taxon>Bacteroidales</taxon>
        <taxon>Tannerellaceae</taxon>
        <taxon>Parabacteroides</taxon>
    </lineage>
</organism>
<evidence type="ECO:0000259" key="1">
    <source>
        <dbReference type="Pfam" id="PF20215"/>
    </source>
</evidence>
<evidence type="ECO:0000313" key="6">
    <source>
        <dbReference type="Proteomes" id="UP000095591"/>
    </source>
</evidence>
<reference evidence="3" key="2">
    <citation type="submission" date="2021-10" db="EMBL/GenBank/DDBJ databases">
        <title>Collection of gut derived symbiotic bacterial strains cultured from healthy donors.</title>
        <authorList>
            <person name="Lin H."/>
            <person name="Littmann E."/>
            <person name="Kohout C."/>
            <person name="Pamer E.G."/>
        </authorList>
    </citation>
    <scope>NUCLEOTIDE SEQUENCE</scope>
    <source>
        <strain evidence="3">DFI.2.94</strain>
    </source>
</reference>
<proteinExistence type="predicted"/>
<evidence type="ECO:0000313" key="2">
    <source>
        <dbReference type="EMBL" id="CUN04332.1"/>
    </source>
</evidence>
<dbReference type="AlphaFoldDB" id="A0A174JE96"/>
<reference evidence="5" key="4">
    <citation type="submission" date="2023-03" db="EMBL/GenBank/DDBJ databases">
        <title>Parabacteroides distasonis, a bacteria resistant against UC.</title>
        <authorList>
            <person name="Dai W."/>
        </authorList>
    </citation>
    <scope>NUCLEOTIDE SEQUENCE</scope>
    <source>
        <strain evidence="5">F1-28</strain>
    </source>
</reference>
<dbReference type="Proteomes" id="UP001198806">
    <property type="component" value="Unassembled WGS sequence"/>
</dbReference>
<reference evidence="2 6" key="1">
    <citation type="submission" date="2015-09" db="EMBL/GenBank/DDBJ databases">
        <authorList>
            <consortium name="Pathogen Informatics"/>
        </authorList>
    </citation>
    <scope>NUCLEOTIDE SEQUENCE [LARGE SCALE GENOMIC DNA]</scope>
    <source>
        <strain evidence="2 6">2789STDY5608872</strain>
    </source>
</reference>
<accession>A0A174JE96</accession>
<feature type="domain" description="DUF6575" evidence="1">
    <location>
        <begin position="9"/>
        <end position="106"/>
    </location>
</feature>
<gene>
    <name evidence="2" type="ORF">ERS852429_01676</name>
    <name evidence="3" type="ORF">LI194_04985</name>
    <name evidence="5" type="ORF">P2T59_14730</name>
    <name evidence="4" type="ORF">PN612_11545</name>
</gene>
<evidence type="ECO:0000313" key="4">
    <source>
        <dbReference type="EMBL" id="MDB9139139.1"/>
    </source>
</evidence>
<dbReference type="InterPro" id="IPR046482">
    <property type="entry name" value="DUF6575"/>
</dbReference>
<evidence type="ECO:0000313" key="3">
    <source>
        <dbReference type="EMBL" id="MCB6517152.1"/>
    </source>
</evidence>
<dbReference type="Proteomes" id="UP001221009">
    <property type="component" value="Chromosome"/>
</dbReference>
<evidence type="ECO:0000313" key="5">
    <source>
        <dbReference type="EMBL" id="WET62951.1"/>
    </source>
</evidence>
<dbReference type="RefSeq" id="WP_005866817.1">
    <property type="nucleotide sequence ID" value="NZ_CAXSKO010000029.1"/>
</dbReference>
<dbReference type="EMBL" id="CP120353">
    <property type="protein sequence ID" value="WET62951.1"/>
    <property type="molecule type" value="Genomic_DNA"/>
</dbReference>
<dbReference type="EMBL" id="CYXP01000003">
    <property type="protein sequence ID" value="CUN04332.1"/>
    <property type="molecule type" value="Genomic_DNA"/>
</dbReference>
<dbReference type="Pfam" id="PF20215">
    <property type="entry name" value="DUF6575"/>
    <property type="match status" value="1"/>
</dbReference>
<dbReference type="EMBL" id="JAQMPX010000080">
    <property type="protein sequence ID" value="MDB9139139.1"/>
    <property type="molecule type" value="Genomic_DNA"/>
</dbReference>
<sequence>MTNLFLDRILEFYGVPQILVAKDSFGTQYLCLLFDDGAGCRYTGIKISSSRLDDYLGGRIDLRTLYLNPENDNEYFNVSYNDNHYELQSFEGKALPEERLPEKGYFHVESRSEIYTIKVPSCDKNIFQDIARRMGWVCM</sequence>
<dbReference type="Proteomes" id="UP000095591">
    <property type="component" value="Unassembled WGS sequence"/>
</dbReference>
<dbReference type="EMBL" id="JAJCNI010000004">
    <property type="protein sequence ID" value="MCB6517152.1"/>
    <property type="molecule type" value="Genomic_DNA"/>
</dbReference>
<reference evidence="4" key="3">
    <citation type="submission" date="2023-01" db="EMBL/GenBank/DDBJ databases">
        <title>Human gut microbiome strain richness.</title>
        <authorList>
            <person name="Chen-Liaw A."/>
        </authorList>
    </citation>
    <scope>NUCLEOTIDE SEQUENCE</scope>
    <source>
        <strain evidence="4">D35st1_E5_D35t1_190705</strain>
    </source>
</reference>
<name>A0A174JE96_PARDI</name>